<dbReference type="InterPro" id="IPR036271">
    <property type="entry name" value="Tet_transcr_reg_TetR-rel_C_sf"/>
</dbReference>
<dbReference type="SUPFAM" id="SSF48498">
    <property type="entry name" value="Tetracyclin repressor-like, C-terminal domain"/>
    <property type="match status" value="1"/>
</dbReference>
<dbReference type="PRINTS" id="PR00455">
    <property type="entry name" value="HTHTETR"/>
</dbReference>
<keyword evidence="1" id="KW-0805">Transcription regulation</keyword>
<dbReference type="PROSITE" id="PS50977">
    <property type="entry name" value="HTH_TETR_2"/>
    <property type="match status" value="1"/>
</dbReference>
<dbReference type="InterPro" id="IPR009057">
    <property type="entry name" value="Homeodomain-like_sf"/>
</dbReference>
<organism evidence="6 7">
    <name type="scientific">Naumannella halotolerans</name>
    <dbReference type="NCBI Taxonomy" id="993414"/>
    <lineage>
        <taxon>Bacteria</taxon>
        <taxon>Bacillati</taxon>
        <taxon>Actinomycetota</taxon>
        <taxon>Actinomycetes</taxon>
        <taxon>Propionibacteriales</taxon>
        <taxon>Propionibacteriaceae</taxon>
        <taxon>Naumannella</taxon>
    </lineage>
</organism>
<dbReference type="EMBL" id="SOAW01000001">
    <property type="protein sequence ID" value="TDT34090.1"/>
    <property type="molecule type" value="Genomic_DNA"/>
</dbReference>
<evidence type="ECO:0000259" key="5">
    <source>
        <dbReference type="PROSITE" id="PS50977"/>
    </source>
</evidence>
<keyword evidence="7" id="KW-1185">Reference proteome</keyword>
<protein>
    <submittedName>
        <fullName evidence="6">Regulatory TetR family protein</fullName>
    </submittedName>
</protein>
<keyword evidence="3" id="KW-0804">Transcription</keyword>
<name>A0A4R7J9A1_9ACTN</name>
<keyword evidence="2 4" id="KW-0238">DNA-binding</keyword>
<feature type="domain" description="HTH tetR-type" evidence="5">
    <location>
        <begin position="14"/>
        <end position="74"/>
    </location>
</feature>
<dbReference type="AlphaFoldDB" id="A0A4R7J9A1"/>
<dbReference type="GO" id="GO:0000976">
    <property type="term" value="F:transcription cis-regulatory region binding"/>
    <property type="evidence" value="ECO:0007669"/>
    <property type="project" value="TreeGrafter"/>
</dbReference>
<evidence type="ECO:0000256" key="4">
    <source>
        <dbReference type="PROSITE-ProRule" id="PRU00335"/>
    </source>
</evidence>
<evidence type="ECO:0000256" key="2">
    <source>
        <dbReference type="ARBA" id="ARBA00023125"/>
    </source>
</evidence>
<dbReference type="SUPFAM" id="SSF46689">
    <property type="entry name" value="Homeodomain-like"/>
    <property type="match status" value="1"/>
</dbReference>
<comment type="caution">
    <text evidence="6">The sequence shown here is derived from an EMBL/GenBank/DDBJ whole genome shotgun (WGS) entry which is preliminary data.</text>
</comment>
<sequence length="199" mass="21327">MPKIEGGSVADHRQRVRRRLIAALRDLLAEKPFGAISYAELARRSGIGRSAIYNHFPDRERLLAALAEDESETATIDLGIRVDPADDPREQLAAYVAARLQHRQETASTGSVPIGSNPSGRHELLGRILQQGITSGVFRPQDLAVTVPMIDAAIDAAPELTDGLAEAQRLVVNAAGARWPSLVGASRGQVPKAQISEDG</sequence>
<dbReference type="PANTHER" id="PTHR30055:SF234">
    <property type="entry name" value="HTH-TYPE TRANSCRIPTIONAL REGULATOR BETI"/>
    <property type="match status" value="1"/>
</dbReference>
<dbReference type="InterPro" id="IPR001647">
    <property type="entry name" value="HTH_TetR"/>
</dbReference>
<evidence type="ECO:0000313" key="7">
    <source>
        <dbReference type="Proteomes" id="UP000295371"/>
    </source>
</evidence>
<evidence type="ECO:0000256" key="3">
    <source>
        <dbReference type="ARBA" id="ARBA00023163"/>
    </source>
</evidence>
<feature type="DNA-binding region" description="H-T-H motif" evidence="4">
    <location>
        <begin position="37"/>
        <end position="56"/>
    </location>
</feature>
<dbReference type="RefSeq" id="WP_166649184.1">
    <property type="nucleotide sequence ID" value="NZ_SOAW01000001.1"/>
</dbReference>
<evidence type="ECO:0000256" key="1">
    <source>
        <dbReference type="ARBA" id="ARBA00023015"/>
    </source>
</evidence>
<dbReference type="Proteomes" id="UP000295371">
    <property type="component" value="Unassembled WGS sequence"/>
</dbReference>
<proteinExistence type="predicted"/>
<dbReference type="Pfam" id="PF00440">
    <property type="entry name" value="TetR_N"/>
    <property type="match status" value="1"/>
</dbReference>
<gene>
    <name evidence="6" type="ORF">CLV29_1742</name>
</gene>
<dbReference type="Gene3D" id="1.10.357.10">
    <property type="entry name" value="Tetracycline Repressor, domain 2"/>
    <property type="match status" value="1"/>
</dbReference>
<dbReference type="GO" id="GO:0003700">
    <property type="term" value="F:DNA-binding transcription factor activity"/>
    <property type="evidence" value="ECO:0007669"/>
    <property type="project" value="TreeGrafter"/>
</dbReference>
<reference evidence="6 7" key="1">
    <citation type="submission" date="2019-03" db="EMBL/GenBank/DDBJ databases">
        <title>Genomic Encyclopedia of Archaeal and Bacterial Type Strains, Phase II (KMG-II): from individual species to whole genera.</title>
        <authorList>
            <person name="Goeker M."/>
        </authorList>
    </citation>
    <scope>NUCLEOTIDE SEQUENCE [LARGE SCALE GENOMIC DNA]</scope>
    <source>
        <strain evidence="6 7">DSM 24323</strain>
    </source>
</reference>
<evidence type="ECO:0000313" key="6">
    <source>
        <dbReference type="EMBL" id="TDT34090.1"/>
    </source>
</evidence>
<accession>A0A4R7J9A1</accession>
<dbReference type="PANTHER" id="PTHR30055">
    <property type="entry name" value="HTH-TYPE TRANSCRIPTIONAL REGULATOR RUTR"/>
    <property type="match status" value="1"/>
</dbReference>
<dbReference type="InterPro" id="IPR050109">
    <property type="entry name" value="HTH-type_TetR-like_transc_reg"/>
</dbReference>